<evidence type="ECO:0000313" key="2">
    <source>
        <dbReference type="EMBL" id="KRN57752.1"/>
    </source>
</evidence>
<dbReference type="PATRIC" id="fig|1449336.4.peg.1031"/>
<dbReference type="Proteomes" id="UP000051658">
    <property type="component" value="Unassembled WGS sequence"/>
</dbReference>
<reference evidence="2 3" key="1">
    <citation type="journal article" date="2015" name="Genome Announc.">
        <title>Expanding the biotechnology potential of lactobacilli through comparative genomics of 213 strains and associated genera.</title>
        <authorList>
            <person name="Sun Z."/>
            <person name="Harris H.M."/>
            <person name="McCann A."/>
            <person name="Guo C."/>
            <person name="Argimon S."/>
            <person name="Zhang W."/>
            <person name="Yang X."/>
            <person name="Jeffery I.B."/>
            <person name="Cooney J.C."/>
            <person name="Kagawa T.F."/>
            <person name="Liu W."/>
            <person name="Song Y."/>
            <person name="Salvetti E."/>
            <person name="Wrobel A."/>
            <person name="Rasinkangas P."/>
            <person name="Parkhill J."/>
            <person name="Rea M.C."/>
            <person name="O'Sullivan O."/>
            <person name="Ritari J."/>
            <person name="Douillard F.P."/>
            <person name="Paul Ross R."/>
            <person name="Yang R."/>
            <person name="Briner A.E."/>
            <person name="Felis G.E."/>
            <person name="de Vos W.M."/>
            <person name="Barrangou R."/>
            <person name="Klaenhammer T.R."/>
            <person name="Caufield P.W."/>
            <person name="Cui Y."/>
            <person name="Zhang H."/>
            <person name="O'Toole P.W."/>
        </authorList>
    </citation>
    <scope>NUCLEOTIDE SEQUENCE [LARGE SCALE GENOMIC DNA]</scope>
    <source>
        <strain evidence="2 3">DSM 20623</strain>
    </source>
</reference>
<evidence type="ECO:0000313" key="3">
    <source>
        <dbReference type="Proteomes" id="UP000051658"/>
    </source>
</evidence>
<name>A0A0R2HYM0_CARDV</name>
<dbReference type="GeneID" id="89589516"/>
<feature type="coiled-coil region" evidence="1">
    <location>
        <begin position="14"/>
        <end position="47"/>
    </location>
</feature>
<comment type="caution">
    <text evidence="2">The sequence shown here is derived from an EMBL/GenBank/DDBJ whole genome shotgun (WGS) entry which is preliminary data.</text>
</comment>
<dbReference type="RefSeq" id="WP_057002200.1">
    <property type="nucleotide sequence ID" value="NZ_JQBS01000001.1"/>
</dbReference>
<keyword evidence="3" id="KW-1185">Reference proteome</keyword>
<gene>
    <name evidence="2" type="ORF">IV74_GL001007</name>
</gene>
<proteinExistence type="predicted"/>
<keyword evidence="1" id="KW-0175">Coiled coil</keyword>
<organism evidence="2 3">
    <name type="scientific">Carnobacterium divergens DSM 20623</name>
    <dbReference type="NCBI Taxonomy" id="1449336"/>
    <lineage>
        <taxon>Bacteria</taxon>
        <taxon>Bacillati</taxon>
        <taxon>Bacillota</taxon>
        <taxon>Bacilli</taxon>
        <taxon>Lactobacillales</taxon>
        <taxon>Carnobacteriaceae</taxon>
        <taxon>Carnobacterium</taxon>
    </lineage>
</organism>
<dbReference type="EMBL" id="JQBS01000001">
    <property type="protein sequence ID" value="KRN57752.1"/>
    <property type="molecule type" value="Genomic_DNA"/>
</dbReference>
<protein>
    <submittedName>
        <fullName evidence="2">Uncharacterized protein</fullName>
    </submittedName>
</protein>
<accession>A0A0R2HYM0</accession>
<sequence>MKNDLTKKNVTQRVTDLQKEVRIKRVEEEQLEEIQTEIKQLANLELELLYEEQQLFSNTAISHCLQQSIFQIEEEVASAVEKTNYRKLDLQDEQALLRKRLYEAEDNLAFMQKEEASND</sequence>
<dbReference type="AlphaFoldDB" id="A0A0R2HYM0"/>
<evidence type="ECO:0000256" key="1">
    <source>
        <dbReference type="SAM" id="Coils"/>
    </source>
</evidence>